<organism evidence="2 3">
    <name type="scientific">Burkholderia ubonensis</name>
    <dbReference type="NCBI Taxonomy" id="101571"/>
    <lineage>
        <taxon>Bacteria</taxon>
        <taxon>Pseudomonadati</taxon>
        <taxon>Pseudomonadota</taxon>
        <taxon>Betaproteobacteria</taxon>
        <taxon>Burkholderiales</taxon>
        <taxon>Burkholderiaceae</taxon>
        <taxon>Burkholderia</taxon>
        <taxon>Burkholderia cepacia complex</taxon>
    </lineage>
</organism>
<dbReference type="RefSeq" id="WP_059627205.1">
    <property type="nucleotide sequence ID" value="NZ_CP013414.1"/>
</dbReference>
<sequence length="366" mass="38628">MTVSVAGKLIPLPNALSDIGRLALAFVDGGIEWLVWAATAPSARYDFADETELIATVQQGLHASRYTLLPQLGLTISPVKLMTLSLADLNILARAESGDGSSVVAAQVAKVLSEHGLVTRDELAAGVSFLAQLGVKSAPLFQALGFDDSLAVTNLMHLPQGARQQPLQQEAASFALKQARTVLEFCDFYRFYLDYAEQLNSSAATPERREAAAADASEALLPILFGALDCPQVQGLAGPSDVAQTVRNWLAQGRMVGFARLSQGAQQIVQHTAYKGETGEAAKRIVELFMHAAQSFLAAHQPDSGTMGQDGATCLFPVESAQLRAELQLSGSGVISLNDFGARPAVPAALAPAVTETAIAEQENVS</sequence>
<evidence type="ECO:0000313" key="3">
    <source>
        <dbReference type="Proteomes" id="UP000064029"/>
    </source>
</evidence>
<evidence type="ECO:0000313" key="1">
    <source>
        <dbReference type="EMBL" id="AOK23479.1"/>
    </source>
</evidence>
<dbReference type="OrthoDB" id="7188532at2"/>
<gene>
    <name evidence="2" type="ORF">WJ33_10230</name>
    <name evidence="1" type="ORF">WK67_12415</name>
</gene>
<dbReference type="AlphaFoldDB" id="A0A124U3Q5"/>
<name>A0A124U3Q5_9BURK</name>
<dbReference type="Proteomes" id="UP000095100">
    <property type="component" value="Chromosome 1"/>
</dbReference>
<dbReference type="EMBL" id="CP013446">
    <property type="protein sequence ID" value="AOK23479.1"/>
    <property type="molecule type" value="Genomic_DNA"/>
</dbReference>
<dbReference type="EMBL" id="LOXM01000295">
    <property type="protein sequence ID" value="KVG52285.1"/>
    <property type="molecule type" value="Genomic_DNA"/>
</dbReference>
<reference evidence="2 3" key="1">
    <citation type="submission" date="2015-11" db="EMBL/GenBank/DDBJ databases">
        <title>Expanding the genomic diversity of Burkholderia species for the development of highly accurate diagnostics.</title>
        <authorList>
            <person name="Sahl J."/>
            <person name="Keim P."/>
            <person name="Wagner D."/>
        </authorList>
    </citation>
    <scope>NUCLEOTIDE SEQUENCE [LARGE SCALE GENOMIC DNA]</scope>
    <source>
        <strain evidence="2 3">MSMB2036</strain>
    </source>
</reference>
<proteinExistence type="predicted"/>
<protein>
    <submittedName>
        <fullName evidence="2">Uncharacterized protein</fullName>
    </submittedName>
</protein>
<reference evidence="1 4" key="2">
    <citation type="submission" date="2015-12" db="EMBL/GenBank/DDBJ databases">
        <title>Diversity of Burkholderia near neighbor genomes.</title>
        <authorList>
            <person name="Sahl J."/>
            <person name="Wagner D."/>
            <person name="Keim P."/>
        </authorList>
    </citation>
    <scope>NUCLEOTIDE SEQUENCE [LARGE SCALE GENOMIC DNA]</scope>
    <source>
        <strain evidence="1 4">MSMB1189WGS</strain>
    </source>
</reference>
<evidence type="ECO:0000313" key="2">
    <source>
        <dbReference type="EMBL" id="KVG52285.1"/>
    </source>
</evidence>
<evidence type="ECO:0000313" key="4">
    <source>
        <dbReference type="Proteomes" id="UP000095100"/>
    </source>
</evidence>
<accession>A0A124U3Q5</accession>
<dbReference type="Proteomes" id="UP000064029">
    <property type="component" value="Unassembled WGS sequence"/>
</dbReference>